<accession>A0A1V4AXG9</accession>
<evidence type="ECO:0000313" key="5">
    <source>
        <dbReference type="Proteomes" id="UP000189681"/>
    </source>
</evidence>
<dbReference type="InterPro" id="IPR055729">
    <property type="entry name" value="DUF7305"/>
</dbReference>
<evidence type="ECO:0000313" key="4">
    <source>
        <dbReference type="EMBL" id="OOP57812.1"/>
    </source>
</evidence>
<evidence type="ECO:0000259" key="3">
    <source>
        <dbReference type="Pfam" id="PF23981"/>
    </source>
</evidence>
<sequence>MEWSMKLRWKSTRHVISKCRDEKGMVFIIAIALVAILALVGSTAVITTTTDIKISSNYKNNVQAFYVAEAGYNRLIGEYINSPNNYISKADATGMGLSFTDPSTANFGSNAAYWFPSIIYDNSTPPAYVDVESYGKILGTNSITKIKVRIRAVSSLFNCGIFGDQGVTLSGNGKSDSYNSSTDPSASTLLSNGDVGTNKIGAGSISLSGNAKIYGDAMVGSGGNPNTDITTSGNAAVLGNKSAADSPKDMTPMADPGGGTPETLSIAANNSKTISSGTYRLPNINISGNADGYINGNVTLYIDGNISISGNGKLTILSGGSLKIYVSGTASISGNGIANLNSNPKPKDFILYGTSSCTSISISGNGNLYGAIYAPKATASITGNGNIYGSIIGKTISIPGNGNVLYDEDLNNFIEGTPKEFKVIAWKTIES</sequence>
<dbReference type="Proteomes" id="UP000189681">
    <property type="component" value="Unassembled WGS sequence"/>
</dbReference>
<dbReference type="STRING" id="1004156.AYP45_01395"/>
<dbReference type="Pfam" id="PF23981">
    <property type="entry name" value="DUF7305"/>
    <property type="match status" value="1"/>
</dbReference>
<dbReference type="AlphaFoldDB" id="A0A1V4AXG9"/>
<protein>
    <submittedName>
        <fullName evidence="4">Uncharacterized protein</fullName>
    </submittedName>
</protein>
<feature type="region of interest" description="Disordered" evidence="1">
    <location>
        <begin position="173"/>
        <end position="193"/>
    </location>
</feature>
<name>A0A1V4AXG9_9BACT</name>
<feature type="domain" description="Type 4 fimbrial biogenesis protein PilX N-terminal" evidence="2">
    <location>
        <begin position="23"/>
        <end position="72"/>
    </location>
</feature>
<organism evidence="4 5">
    <name type="scientific">Candidatus Brocadia carolinensis</name>
    <dbReference type="NCBI Taxonomy" id="1004156"/>
    <lineage>
        <taxon>Bacteria</taxon>
        <taxon>Pseudomonadati</taxon>
        <taxon>Planctomycetota</taxon>
        <taxon>Candidatus Brocadiia</taxon>
        <taxon>Candidatus Brocadiales</taxon>
        <taxon>Candidatus Brocadiaceae</taxon>
        <taxon>Candidatus Brocadia</taxon>
    </lineage>
</organism>
<dbReference type="Pfam" id="PF14341">
    <property type="entry name" value="PilX_N"/>
    <property type="match status" value="1"/>
</dbReference>
<dbReference type="InterPro" id="IPR025746">
    <property type="entry name" value="PilX_N_dom"/>
</dbReference>
<feature type="domain" description="DUF7305" evidence="3">
    <location>
        <begin position="268"/>
        <end position="412"/>
    </location>
</feature>
<proteinExistence type="predicted"/>
<reference evidence="4 5" key="1">
    <citation type="journal article" date="2017" name="Water Res.">
        <title>Discovery and metagenomic analysis of an anammox bacterial enrichment related to Candidatus "Brocadia caroliniensis" in a full-scale glycerol-fed nitritation-denitritation separate centrate treatment process.</title>
        <authorList>
            <person name="Park H."/>
            <person name="Brotto A.C."/>
            <person name="van Loosdrecht M.C."/>
            <person name="Chandran K."/>
        </authorList>
    </citation>
    <scope>NUCLEOTIDE SEQUENCE [LARGE SCALE GENOMIC DNA]</scope>
    <source>
        <strain evidence="4">26THWARD</strain>
    </source>
</reference>
<comment type="caution">
    <text evidence="4">The sequence shown here is derived from an EMBL/GenBank/DDBJ whole genome shotgun (WGS) entry which is preliminary data.</text>
</comment>
<evidence type="ECO:0000259" key="2">
    <source>
        <dbReference type="Pfam" id="PF14341"/>
    </source>
</evidence>
<gene>
    <name evidence="4" type="ORF">AYP45_01395</name>
</gene>
<dbReference type="EMBL" id="AYTS01000013">
    <property type="protein sequence ID" value="OOP57812.1"/>
    <property type="molecule type" value="Genomic_DNA"/>
</dbReference>
<dbReference type="Gene3D" id="2.160.20.120">
    <property type="match status" value="1"/>
</dbReference>
<evidence type="ECO:0000256" key="1">
    <source>
        <dbReference type="SAM" id="MobiDB-lite"/>
    </source>
</evidence>